<keyword evidence="2" id="KW-0812">Transmembrane</keyword>
<evidence type="ECO:0000256" key="1">
    <source>
        <dbReference type="SAM" id="MobiDB-lite"/>
    </source>
</evidence>
<feature type="region of interest" description="Disordered" evidence="1">
    <location>
        <begin position="1"/>
        <end position="61"/>
    </location>
</feature>
<organism evidence="3 4">
    <name type="scientific">Cystobacter fuscus</name>
    <dbReference type="NCBI Taxonomy" id="43"/>
    <lineage>
        <taxon>Bacteria</taxon>
        <taxon>Pseudomonadati</taxon>
        <taxon>Myxococcota</taxon>
        <taxon>Myxococcia</taxon>
        <taxon>Myxococcales</taxon>
        <taxon>Cystobacterineae</taxon>
        <taxon>Archangiaceae</taxon>
        <taxon>Cystobacter</taxon>
    </lineage>
</organism>
<keyword evidence="2" id="KW-1133">Transmembrane helix</keyword>
<feature type="region of interest" description="Disordered" evidence="1">
    <location>
        <begin position="189"/>
        <end position="208"/>
    </location>
</feature>
<proteinExistence type="predicted"/>
<protein>
    <submittedName>
        <fullName evidence="3">Uncharacterized protein</fullName>
    </submittedName>
</protein>
<name>A0A250J109_9BACT</name>
<gene>
    <name evidence="3" type="ORF">CYFUS_003094</name>
</gene>
<keyword evidence="2" id="KW-0472">Membrane</keyword>
<reference evidence="3 4" key="1">
    <citation type="submission" date="2017-06" db="EMBL/GenBank/DDBJ databases">
        <title>Sequencing and comparative analysis of myxobacterial genomes.</title>
        <authorList>
            <person name="Rupp O."/>
            <person name="Goesmann A."/>
            <person name="Sogaard-Andersen L."/>
        </authorList>
    </citation>
    <scope>NUCLEOTIDE SEQUENCE [LARGE SCALE GENOMIC DNA]</scope>
    <source>
        <strain evidence="3 4">DSM 52655</strain>
    </source>
</reference>
<accession>A0A250J109</accession>
<dbReference type="AlphaFoldDB" id="A0A250J109"/>
<sequence>MANGSRGKGGGRRSEETRAGSTEEDEREYARRARSNETRVAPVVEDEEPATLPPASAGESNRTMFASHAALFADRLRERFAQKRYGRAPHLRILRIDEPEGPSTAGGRLARQPLSLVTRSGTAPTLVCGWVDVAREEAQLRGYESVARRYEAHHGTPLDLAAKDYERCLEDLEVALRSGGIRVRVVIPDDPVPSRESAPSPTATAPQGLPPGWGAVALAVAFLLGVLVGRWST</sequence>
<dbReference type="RefSeq" id="WP_095985957.1">
    <property type="nucleotide sequence ID" value="NZ_CP022098.1"/>
</dbReference>
<dbReference type="KEGG" id="cfus:CYFUS_003094"/>
<dbReference type="Proteomes" id="UP000217257">
    <property type="component" value="Chromosome"/>
</dbReference>
<evidence type="ECO:0000313" key="4">
    <source>
        <dbReference type="Proteomes" id="UP000217257"/>
    </source>
</evidence>
<feature type="compositionally biased region" description="Basic and acidic residues" evidence="1">
    <location>
        <begin position="28"/>
        <end position="37"/>
    </location>
</feature>
<evidence type="ECO:0000313" key="3">
    <source>
        <dbReference type="EMBL" id="ATB37669.1"/>
    </source>
</evidence>
<dbReference type="EMBL" id="CP022098">
    <property type="protein sequence ID" value="ATB37669.1"/>
    <property type="molecule type" value="Genomic_DNA"/>
</dbReference>
<feature type="transmembrane region" description="Helical" evidence="2">
    <location>
        <begin position="212"/>
        <end position="231"/>
    </location>
</feature>
<evidence type="ECO:0000256" key="2">
    <source>
        <dbReference type="SAM" id="Phobius"/>
    </source>
</evidence>